<reference evidence="8 9" key="1">
    <citation type="submission" date="2019-02" db="EMBL/GenBank/DDBJ databases">
        <title>Pedobacter sp. RP-3-11 sp. nov., isolated from Arctic soil.</title>
        <authorList>
            <person name="Dahal R.H."/>
        </authorList>
    </citation>
    <scope>NUCLEOTIDE SEQUENCE [LARGE SCALE GENOMIC DNA]</scope>
    <source>
        <strain evidence="8 9">RP-3-11</strain>
    </source>
</reference>
<dbReference type="Gene3D" id="1.25.40.390">
    <property type="match status" value="1"/>
</dbReference>
<dbReference type="InterPro" id="IPR011990">
    <property type="entry name" value="TPR-like_helical_dom_sf"/>
</dbReference>
<comment type="subcellular location">
    <subcellularLocation>
        <location evidence="1">Cell outer membrane</location>
    </subcellularLocation>
</comment>
<evidence type="ECO:0000256" key="2">
    <source>
        <dbReference type="ARBA" id="ARBA00006275"/>
    </source>
</evidence>
<accession>A0A4R0P6V9</accession>
<evidence type="ECO:0000313" key="8">
    <source>
        <dbReference type="EMBL" id="TCD11646.1"/>
    </source>
</evidence>
<keyword evidence="3" id="KW-0732">Signal</keyword>
<dbReference type="OrthoDB" id="5694214at2"/>
<evidence type="ECO:0000256" key="1">
    <source>
        <dbReference type="ARBA" id="ARBA00004442"/>
    </source>
</evidence>
<dbReference type="Pfam" id="PF14322">
    <property type="entry name" value="SusD-like_3"/>
    <property type="match status" value="1"/>
</dbReference>
<gene>
    <name evidence="8" type="ORF">EZ449_05135</name>
</gene>
<evidence type="ECO:0000259" key="7">
    <source>
        <dbReference type="Pfam" id="PF14322"/>
    </source>
</evidence>
<dbReference type="InterPro" id="IPR033985">
    <property type="entry name" value="SusD-like_N"/>
</dbReference>
<evidence type="ECO:0000256" key="5">
    <source>
        <dbReference type="ARBA" id="ARBA00023237"/>
    </source>
</evidence>
<evidence type="ECO:0000259" key="6">
    <source>
        <dbReference type="Pfam" id="PF07980"/>
    </source>
</evidence>
<dbReference type="EMBL" id="SJSN01000003">
    <property type="protein sequence ID" value="TCD11646.1"/>
    <property type="molecule type" value="Genomic_DNA"/>
</dbReference>
<proteinExistence type="inferred from homology"/>
<sequence length="602" mass="66656">MKIHKNIRFGWIALAIVAITPMSCKKQLDSEYRSNLGPEYFLTADGLQAGLNASYATTRYFWGSEGFTSSQVAGTDEVIRGGDGGLDFHNYTNITPQNGTIQGVWDNSFVPINNLNGVLEFGPQANVDAAKKNQLLGEAKFLRGFYYFLLVQTFGDVPLKLSYNNKPSTEDLRAPKKEVYNAIIKDLTEAASQLGNIQAGQSKGRASKAAALHLLAKVYLTKGWDPAARDGDGSSDFTKAYDTAIGLINAKGTYGVDLESNFADIFKEGNEYGKESLFVADRNTDPTYSESGYNNTTAPAGGNKENRLNCYWVSFYTLTRNVNEGIPGAPAVTTQMVARDQVNGRPYRRFRPTPYTYATFGNRDNDARYDGTFQKAWIMNLPSTQDNNIQTTTPAFTTTRNGIAVVPVKGVDTAIYMPGREVSVAERQKFKGVIVAPSQYDTEWFPTMTKHMDKTKLHYNDASDRPIILMRLGETYLIAAEAAFKLNRTGEAATMINALRTRAGFRATNTATQNSAAVAANQASAADVSLNFLLEERTRELFGEMNRWFDLTRTQTLIARAKLYNEMAAPNIKDFHVLRPIPSASQLDLLTNRDQFPQNPGY</sequence>
<evidence type="ECO:0000256" key="3">
    <source>
        <dbReference type="ARBA" id="ARBA00022729"/>
    </source>
</evidence>
<keyword evidence="4" id="KW-0472">Membrane</keyword>
<name>A0A4R0P6V9_9SPHI</name>
<dbReference type="InterPro" id="IPR012944">
    <property type="entry name" value="SusD_RagB_dom"/>
</dbReference>
<dbReference type="SUPFAM" id="SSF48452">
    <property type="entry name" value="TPR-like"/>
    <property type="match status" value="1"/>
</dbReference>
<comment type="similarity">
    <text evidence="2">Belongs to the SusD family.</text>
</comment>
<evidence type="ECO:0000313" key="9">
    <source>
        <dbReference type="Proteomes" id="UP000291485"/>
    </source>
</evidence>
<keyword evidence="9" id="KW-1185">Reference proteome</keyword>
<dbReference type="Proteomes" id="UP000291485">
    <property type="component" value="Unassembled WGS sequence"/>
</dbReference>
<keyword evidence="5" id="KW-0998">Cell outer membrane</keyword>
<feature type="domain" description="SusD-like N-terminal" evidence="7">
    <location>
        <begin position="91"/>
        <end position="220"/>
    </location>
</feature>
<dbReference type="Pfam" id="PF07980">
    <property type="entry name" value="SusD_RagB"/>
    <property type="match status" value="1"/>
</dbReference>
<dbReference type="AlphaFoldDB" id="A0A4R0P6V9"/>
<protein>
    <submittedName>
        <fullName evidence="8">RagB/SusD family nutrient uptake outer membrane protein</fullName>
    </submittedName>
</protein>
<feature type="domain" description="RagB/SusD" evidence="6">
    <location>
        <begin position="340"/>
        <end position="602"/>
    </location>
</feature>
<evidence type="ECO:0000256" key="4">
    <source>
        <dbReference type="ARBA" id="ARBA00023136"/>
    </source>
</evidence>
<comment type="caution">
    <text evidence="8">The sequence shown here is derived from an EMBL/GenBank/DDBJ whole genome shotgun (WGS) entry which is preliminary data.</text>
</comment>
<dbReference type="GO" id="GO:0009279">
    <property type="term" value="C:cell outer membrane"/>
    <property type="evidence" value="ECO:0007669"/>
    <property type="project" value="UniProtKB-SubCell"/>
</dbReference>
<organism evidence="8 9">
    <name type="scientific">Pedobacter frigidisoli</name>
    <dbReference type="NCBI Taxonomy" id="2530455"/>
    <lineage>
        <taxon>Bacteria</taxon>
        <taxon>Pseudomonadati</taxon>
        <taxon>Bacteroidota</taxon>
        <taxon>Sphingobacteriia</taxon>
        <taxon>Sphingobacteriales</taxon>
        <taxon>Sphingobacteriaceae</taxon>
        <taxon>Pedobacter</taxon>
    </lineage>
</organism>
<dbReference type="RefSeq" id="WP_131556896.1">
    <property type="nucleotide sequence ID" value="NZ_SJSN01000003.1"/>
</dbReference>